<dbReference type="Gene3D" id="3.40.50.12780">
    <property type="entry name" value="N-terminal domain of ligase-like"/>
    <property type="match status" value="1"/>
</dbReference>
<comment type="caution">
    <text evidence="10">The sequence shown here is derived from an EMBL/GenBank/DDBJ whole genome shotgun (WGS) entry which is preliminary data.</text>
</comment>
<accession>A0A1J8NJX8</accession>
<evidence type="ECO:0000256" key="7">
    <source>
        <dbReference type="ARBA" id="ARBA00042773"/>
    </source>
</evidence>
<dbReference type="SUPFAM" id="SSF56801">
    <property type="entry name" value="Acetyl-CoA synthetase-like"/>
    <property type="match status" value="1"/>
</dbReference>
<dbReference type="PROSITE" id="PS00455">
    <property type="entry name" value="AMP_BINDING"/>
    <property type="match status" value="1"/>
</dbReference>
<dbReference type="AlphaFoldDB" id="A0A1J8NJX8"/>
<dbReference type="GO" id="GO:0016020">
    <property type="term" value="C:membrane"/>
    <property type="evidence" value="ECO:0007669"/>
    <property type="project" value="UniProtKB-SubCell"/>
</dbReference>
<evidence type="ECO:0000313" key="11">
    <source>
        <dbReference type="Proteomes" id="UP000183924"/>
    </source>
</evidence>
<dbReference type="Proteomes" id="UP000183924">
    <property type="component" value="Unassembled WGS sequence"/>
</dbReference>
<dbReference type="InterPro" id="IPR045851">
    <property type="entry name" value="AMP-bd_C_sf"/>
</dbReference>
<dbReference type="InterPro" id="IPR042099">
    <property type="entry name" value="ANL_N_sf"/>
</dbReference>
<evidence type="ECO:0000259" key="8">
    <source>
        <dbReference type="Pfam" id="PF00501"/>
    </source>
</evidence>
<proteinExistence type="predicted"/>
<reference evidence="10 11" key="1">
    <citation type="submission" date="2016-03" db="EMBL/GenBank/DDBJ databases">
        <title>Comparative genomics of Rickettsiella.</title>
        <authorList>
            <person name="Chandler C."/>
            <person name="Wang Y."/>
        </authorList>
    </citation>
    <scope>NUCLEOTIDE SEQUENCE [LARGE SCALE GENOMIC DNA]</scope>
    <source>
        <strain evidence="10 11">RCFS May 2013</strain>
    </source>
</reference>
<dbReference type="EMBL" id="LUKY01000032">
    <property type="protein sequence ID" value="OIZ95210.1"/>
    <property type="molecule type" value="Genomic_DNA"/>
</dbReference>
<evidence type="ECO:0000256" key="6">
    <source>
        <dbReference type="ARBA" id="ARBA00039545"/>
    </source>
</evidence>
<evidence type="ECO:0000256" key="2">
    <source>
        <dbReference type="ARBA" id="ARBA00005005"/>
    </source>
</evidence>
<organism evidence="10 11">
    <name type="scientific">Candidatus Rickettsiella isopodorum</name>
    <dbReference type="NCBI Taxonomy" id="1225476"/>
    <lineage>
        <taxon>Bacteria</taxon>
        <taxon>Pseudomonadati</taxon>
        <taxon>Pseudomonadota</taxon>
        <taxon>Gammaproteobacteria</taxon>
        <taxon>Legionellales</taxon>
        <taxon>Coxiellaceae</taxon>
        <taxon>Rickettsiella</taxon>
    </lineage>
</organism>
<evidence type="ECO:0000256" key="4">
    <source>
        <dbReference type="ARBA" id="ARBA00023136"/>
    </source>
</evidence>
<evidence type="ECO:0000256" key="5">
    <source>
        <dbReference type="ARBA" id="ARBA00026121"/>
    </source>
</evidence>
<name>A0A1J8NJX8_9COXI</name>
<dbReference type="Gene3D" id="3.30.300.30">
    <property type="match status" value="1"/>
</dbReference>
<feature type="domain" description="AMP-dependent synthetase/ligase" evidence="8">
    <location>
        <begin position="29"/>
        <end position="420"/>
    </location>
</feature>
<evidence type="ECO:0000313" key="10">
    <source>
        <dbReference type="EMBL" id="OIZ95210.1"/>
    </source>
</evidence>
<dbReference type="Pfam" id="PF00501">
    <property type="entry name" value="AMP-binding"/>
    <property type="match status" value="1"/>
</dbReference>
<dbReference type="CDD" id="cd05936">
    <property type="entry name" value="FC-FACS_FadD_like"/>
    <property type="match status" value="1"/>
</dbReference>
<dbReference type="Pfam" id="PF13193">
    <property type="entry name" value="AMP-binding_C"/>
    <property type="match status" value="1"/>
</dbReference>
<dbReference type="STRING" id="1225476.A1D18_03700"/>
<dbReference type="PANTHER" id="PTHR43767:SF8">
    <property type="entry name" value="LONG-CHAIN-FATTY-ACID--COA LIGASE"/>
    <property type="match status" value="1"/>
</dbReference>
<dbReference type="PANTHER" id="PTHR43767">
    <property type="entry name" value="LONG-CHAIN-FATTY-ACID--COA LIGASE"/>
    <property type="match status" value="1"/>
</dbReference>
<evidence type="ECO:0000256" key="1">
    <source>
        <dbReference type="ARBA" id="ARBA00004170"/>
    </source>
</evidence>
<dbReference type="InterPro" id="IPR050237">
    <property type="entry name" value="ATP-dep_AMP-bd_enzyme"/>
</dbReference>
<evidence type="ECO:0000256" key="3">
    <source>
        <dbReference type="ARBA" id="ARBA00022598"/>
    </source>
</evidence>
<gene>
    <name evidence="10" type="ORF">A1D18_03700</name>
</gene>
<protein>
    <recommendedName>
        <fullName evidence="6">Long-chain-fatty-acid--CoA ligase</fullName>
        <ecNumber evidence="5">6.2.1.3</ecNumber>
    </recommendedName>
    <alternativeName>
        <fullName evidence="7">Long-chain acyl-CoA synthetase</fullName>
    </alternativeName>
</protein>
<keyword evidence="4" id="KW-0472">Membrane</keyword>
<evidence type="ECO:0000259" key="9">
    <source>
        <dbReference type="Pfam" id="PF13193"/>
    </source>
</evidence>
<dbReference type="InterPro" id="IPR000873">
    <property type="entry name" value="AMP-dep_synth/lig_dom"/>
</dbReference>
<comment type="subcellular location">
    <subcellularLocation>
        <location evidence="1">Membrane</location>
        <topology evidence="1">Peripheral membrane protein</topology>
    </subcellularLocation>
</comment>
<dbReference type="InterPro" id="IPR020845">
    <property type="entry name" value="AMP-binding_CS"/>
</dbReference>
<dbReference type="EC" id="6.2.1.3" evidence="5"/>
<dbReference type="GO" id="GO:0004467">
    <property type="term" value="F:long-chain fatty acid-CoA ligase activity"/>
    <property type="evidence" value="ECO:0007669"/>
    <property type="project" value="UniProtKB-EC"/>
</dbReference>
<sequence length="551" mass="62103">MEKIWLNRYQQQIPAEINPDIYQSLDRLFAEACQKFRSLPALSFFQQTISYDQWADLSRRLAAYLQQELKLSKGTKVALMLPNCPQYMISIFGVLQAGLVVTNVNPFYTVPEFTQQIDHSQAKVLIILSNFLPNIIHVIKNTPIKYIITTCLGDMLTWPRSWMVNSSAWWVIKNQKQKDPTIHPINFLTILKIGQSLKTSSVVINREDLAFLQYTGGTTGVPKGAMLTHRNMLANIEQLRSWVRPILREGQETFITALPLYHIFSLMVNGLMCVRLGGKNCLIPDARNIKQLIQVLADTHFSTLLGVNTLFKALLKHKAFANLDFTHLKIALGGGAPIQSHVKICWKQITGKLLLEGYGLTEASPVVCAPPWDLVVAGDHVGLPLPSTDICLRDNKKNEVKIGEVGELWVKGPQVMQNYWVQADVEYPLTPDGWLITGDLARINHQGFVFIMGRKKELILVSGFNVYPEEIEQVIQQNPKVKEVAVIGVPSDKTGEAIKAFVVRKDQSLTSDELLKDCRAALTSYKLPHEIVFLNYLQKSALGKILKKNLH</sequence>
<keyword evidence="11" id="KW-1185">Reference proteome</keyword>
<dbReference type="InterPro" id="IPR025110">
    <property type="entry name" value="AMP-bd_C"/>
</dbReference>
<feature type="domain" description="AMP-binding enzyme C-terminal" evidence="9">
    <location>
        <begin position="470"/>
        <end position="544"/>
    </location>
</feature>
<keyword evidence="3" id="KW-0436">Ligase</keyword>
<dbReference type="OrthoDB" id="9803968at2"/>
<comment type="pathway">
    <text evidence="2">Lipid metabolism; fatty acid beta-oxidation.</text>
</comment>